<sequence>MDLFDRFLGNTNSRSKEKPTPPALNKEATPKAPNTEYLSASVIDLIEPVLNVEPLQQVPMGSSEQDSSDYDGPVNAEFADYDKWDEPYPGLINRAKMTKRFHPRVGTDVAPFLADLLDQSTTMSCKLGAHKFAMMASGDSAYMADAMRTKRKKGVSKPSSKGNPVLRESPELPSIQEDDAATKSEVFLDTCEELKPAWKEEISVPAIQTPSARSWADEAEAHDFQESAKIAWSKFKVNQVRTPSSQLNFTEPLEIGDQGNLGVKRIVRMHSGFTLVSFKDEVTRDIILETGVIQFDKKPVVLRPWTVDMDATQMIRSVPVWIRLNGLGLQYWGKKNLSALISTIGKPITADKVALERSMIKFARVLVDVEIKDDPPRTIAFVNEKGQLNMAAKEMPLDKNGNASADMAVKVSAVSSGAKENQVIQSSKESQAIQSSKEGNDNWITPKRKGAKLVNNDQREAKTSNGFEALKEADGDKRVKVNVLFEDKQLVHCKIKMVGFKEEFFLIAVYGKNQMSERKDLCDKLEGIGHLNEPWIILGNFNAMFSYKDRCGGRKIKDIEIQDSRNWLAQGQVEELKSSGSFFTWSNKHEEGSLVYSKLDRVFANENWVDAFPNVEASFRWGAISDHSYCLVKHITISNKGLKPFRFCNYWTSKVDYKVNVLNTWRKRSTTDLKSLYHQLLRIKHVLKNYYISKNEDPSKSYKDAKEAYRKAQELAANDPLSDAAAEGERKLYEAFLET</sequence>
<evidence type="ECO:0000313" key="2">
    <source>
        <dbReference type="EnsemblPlants" id="cds.evm.model.05.1758"/>
    </source>
</evidence>
<keyword evidence="3" id="KW-1185">Reference proteome</keyword>
<feature type="region of interest" description="Disordered" evidence="1">
    <location>
        <begin position="424"/>
        <end position="446"/>
    </location>
</feature>
<reference evidence="2" key="1">
    <citation type="submission" date="2018-11" db="EMBL/GenBank/DDBJ databases">
        <authorList>
            <person name="Grassa J C."/>
        </authorList>
    </citation>
    <scope>NUCLEOTIDE SEQUENCE [LARGE SCALE GENOMIC DNA]</scope>
</reference>
<proteinExistence type="predicted"/>
<dbReference type="SUPFAM" id="SSF56219">
    <property type="entry name" value="DNase I-like"/>
    <property type="match status" value="1"/>
</dbReference>
<feature type="compositionally biased region" description="Polar residues" evidence="1">
    <location>
        <begin position="424"/>
        <end position="437"/>
    </location>
</feature>
<dbReference type="Gramene" id="evm.model.05.1758">
    <property type="protein sequence ID" value="cds.evm.model.05.1758"/>
    <property type="gene ID" value="evm.TU.05.1758"/>
</dbReference>
<evidence type="ECO:0000256" key="1">
    <source>
        <dbReference type="SAM" id="MobiDB-lite"/>
    </source>
</evidence>
<dbReference type="EnsemblPlants" id="evm.model.05.1758">
    <property type="protein sequence ID" value="cds.evm.model.05.1758"/>
    <property type="gene ID" value="evm.TU.05.1758"/>
</dbReference>
<organism evidence="2 3">
    <name type="scientific">Cannabis sativa</name>
    <name type="common">Hemp</name>
    <name type="synonym">Marijuana</name>
    <dbReference type="NCBI Taxonomy" id="3483"/>
    <lineage>
        <taxon>Eukaryota</taxon>
        <taxon>Viridiplantae</taxon>
        <taxon>Streptophyta</taxon>
        <taxon>Embryophyta</taxon>
        <taxon>Tracheophyta</taxon>
        <taxon>Spermatophyta</taxon>
        <taxon>Magnoliopsida</taxon>
        <taxon>eudicotyledons</taxon>
        <taxon>Gunneridae</taxon>
        <taxon>Pentapetalae</taxon>
        <taxon>rosids</taxon>
        <taxon>fabids</taxon>
        <taxon>Rosales</taxon>
        <taxon>Cannabaceae</taxon>
        <taxon>Cannabis</taxon>
    </lineage>
</organism>
<evidence type="ECO:0000313" key="3">
    <source>
        <dbReference type="Proteomes" id="UP000596661"/>
    </source>
</evidence>
<name>A0A803PMN7_CANSA</name>
<feature type="region of interest" description="Disordered" evidence="1">
    <location>
        <begin position="148"/>
        <end position="179"/>
    </location>
</feature>
<dbReference type="EMBL" id="UZAU01000545">
    <property type="status" value="NOT_ANNOTATED_CDS"/>
    <property type="molecule type" value="Genomic_DNA"/>
</dbReference>
<dbReference type="InterPro" id="IPR036691">
    <property type="entry name" value="Endo/exonu/phosph_ase_sf"/>
</dbReference>
<evidence type="ECO:0008006" key="4">
    <source>
        <dbReference type="Google" id="ProtNLM"/>
    </source>
</evidence>
<dbReference type="PANTHER" id="PTHR33710:SF64">
    <property type="entry name" value="ENDONUCLEASE_EXONUCLEASE_PHOSPHATASE DOMAIN-CONTAINING PROTEIN"/>
    <property type="match status" value="1"/>
</dbReference>
<feature type="region of interest" description="Disordered" evidence="1">
    <location>
        <begin position="1"/>
        <end position="33"/>
    </location>
</feature>
<accession>A0A803PMN7</accession>
<dbReference type="AlphaFoldDB" id="A0A803PMN7"/>
<dbReference type="Proteomes" id="UP000596661">
    <property type="component" value="Chromosome 5"/>
</dbReference>
<reference evidence="2" key="2">
    <citation type="submission" date="2021-03" db="UniProtKB">
        <authorList>
            <consortium name="EnsemblPlants"/>
        </authorList>
    </citation>
    <scope>IDENTIFICATION</scope>
</reference>
<dbReference type="PANTHER" id="PTHR33710">
    <property type="entry name" value="BNAC02G09200D PROTEIN"/>
    <property type="match status" value="1"/>
</dbReference>
<protein>
    <recommendedName>
        <fullName evidence="4">DUF4283 domain-containing protein</fullName>
    </recommendedName>
</protein>
<dbReference type="Gene3D" id="3.60.10.10">
    <property type="entry name" value="Endonuclease/exonuclease/phosphatase"/>
    <property type="match status" value="1"/>
</dbReference>